<reference evidence="3" key="1">
    <citation type="submission" date="2018-05" db="EMBL/GenBank/DDBJ databases">
        <authorList>
            <person name="Du Z."/>
            <person name="Wang X."/>
        </authorList>
    </citation>
    <scope>NUCLEOTIDE SEQUENCE [LARGE SCALE GENOMIC DNA]</scope>
    <source>
        <strain evidence="3">CQN31</strain>
    </source>
</reference>
<dbReference type="OrthoDB" id="7366948at2"/>
<gene>
    <name evidence="2" type="ORF">DFH01_02955</name>
</gene>
<feature type="region of interest" description="Disordered" evidence="1">
    <location>
        <begin position="1"/>
        <end position="27"/>
    </location>
</feature>
<evidence type="ECO:0000313" key="3">
    <source>
        <dbReference type="Proteomes" id="UP000245765"/>
    </source>
</evidence>
<dbReference type="Proteomes" id="UP000245765">
    <property type="component" value="Unassembled WGS sequence"/>
</dbReference>
<evidence type="ECO:0000313" key="2">
    <source>
        <dbReference type="EMBL" id="PWS38270.1"/>
    </source>
</evidence>
<evidence type="ECO:0008006" key="4">
    <source>
        <dbReference type="Google" id="ProtNLM"/>
    </source>
</evidence>
<accession>A0A317FGS4</accession>
<organism evidence="2 3">
    <name type="scientific">Falsiroseomonas bella</name>
    <dbReference type="NCBI Taxonomy" id="2184016"/>
    <lineage>
        <taxon>Bacteria</taxon>
        <taxon>Pseudomonadati</taxon>
        <taxon>Pseudomonadota</taxon>
        <taxon>Alphaproteobacteria</taxon>
        <taxon>Acetobacterales</taxon>
        <taxon>Roseomonadaceae</taxon>
        <taxon>Falsiroseomonas</taxon>
    </lineage>
</organism>
<proteinExistence type="predicted"/>
<comment type="caution">
    <text evidence="2">The sequence shown here is derived from an EMBL/GenBank/DDBJ whole genome shotgun (WGS) entry which is preliminary data.</text>
</comment>
<protein>
    <recommendedName>
        <fullName evidence="4">Anti-sigma factor NepR domain-containing protein</fullName>
    </recommendedName>
</protein>
<evidence type="ECO:0000256" key="1">
    <source>
        <dbReference type="SAM" id="MobiDB-lite"/>
    </source>
</evidence>
<keyword evidence="3" id="KW-1185">Reference proteome</keyword>
<dbReference type="AlphaFoldDB" id="A0A317FGS4"/>
<name>A0A317FGS4_9PROT</name>
<dbReference type="EMBL" id="QGNA01000001">
    <property type="protein sequence ID" value="PWS38270.1"/>
    <property type="molecule type" value="Genomic_DNA"/>
</dbReference>
<sequence>MSAQLRPAEAPPPAARSPDSETDPAADAALGSWLRRELGRLYDAALTEPLPEALTALLDAGRQDRE</sequence>